<name>A0A8J3GYR6_9RHOB</name>
<dbReference type="PANTHER" id="PTHR43767">
    <property type="entry name" value="LONG-CHAIN-FATTY-ACID--COA LIGASE"/>
    <property type="match status" value="1"/>
</dbReference>
<dbReference type="Gene3D" id="3.40.50.12780">
    <property type="entry name" value="N-terminal domain of ligase-like"/>
    <property type="match status" value="1"/>
</dbReference>
<dbReference type="PROSITE" id="PS00455">
    <property type="entry name" value="AMP_BINDING"/>
    <property type="match status" value="1"/>
</dbReference>
<dbReference type="Gene3D" id="3.30.300.30">
    <property type="match status" value="1"/>
</dbReference>
<dbReference type="InterPro" id="IPR000873">
    <property type="entry name" value="AMP-dep_synth/lig_dom"/>
</dbReference>
<dbReference type="SUPFAM" id="SSF56801">
    <property type="entry name" value="Acetyl-CoA synthetase-like"/>
    <property type="match status" value="1"/>
</dbReference>
<accession>A0A8J3GYR6</accession>
<keyword evidence="4" id="KW-1185">Reference proteome</keyword>
<dbReference type="PANTHER" id="PTHR43767:SF1">
    <property type="entry name" value="NONRIBOSOMAL PEPTIDE SYNTHASE PES1 (EUROFUNG)-RELATED"/>
    <property type="match status" value="1"/>
</dbReference>
<evidence type="ECO:0000259" key="1">
    <source>
        <dbReference type="Pfam" id="PF00501"/>
    </source>
</evidence>
<dbReference type="Pfam" id="PF00501">
    <property type="entry name" value="AMP-binding"/>
    <property type="match status" value="1"/>
</dbReference>
<evidence type="ECO:0000259" key="2">
    <source>
        <dbReference type="Pfam" id="PF13193"/>
    </source>
</evidence>
<dbReference type="InterPro" id="IPR045851">
    <property type="entry name" value="AMP-bd_C_sf"/>
</dbReference>
<gene>
    <name evidence="3" type="ORF">GCM10017056_25090</name>
</gene>
<dbReference type="InterPro" id="IPR050237">
    <property type="entry name" value="ATP-dep_AMP-bd_enzyme"/>
</dbReference>
<dbReference type="InterPro" id="IPR020845">
    <property type="entry name" value="AMP-binding_CS"/>
</dbReference>
<evidence type="ECO:0000313" key="3">
    <source>
        <dbReference type="EMBL" id="GHF52511.1"/>
    </source>
</evidence>
<organism evidence="3 4">
    <name type="scientific">Seohaeicola zhoushanensis</name>
    <dbReference type="NCBI Taxonomy" id="1569283"/>
    <lineage>
        <taxon>Bacteria</taxon>
        <taxon>Pseudomonadati</taxon>
        <taxon>Pseudomonadota</taxon>
        <taxon>Alphaproteobacteria</taxon>
        <taxon>Rhodobacterales</taxon>
        <taxon>Roseobacteraceae</taxon>
        <taxon>Seohaeicola</taxon>
    </lineage>
</organism>
<evidence type="ECO:0000313" key="4">
    <source>
        <dbReference type="Proteomes" id="UP000626220"/>
    </source>
</evidence>
<dbReference type="EMBL" id="BNCJ01000006">
    <property type="protein sequence ID" value="GHF52511.1"/>
    <property type="molecule type" value="Genomic_DNA"/>
</dbReference>
<dbReference type="InterPro" id="IPR042099">
    <property type="entry name" value="ANL_N_sf"/>
</dbReference>
<dbReference type="Proteomes" id="UP000626220">
    <property type="component" value="Unassembled WGS sequence"/>
</dbReference>
<proteinExistence type="predicted"/>
<feature type="domain" description="AMP-binding enzyme C-terminal" evidence="2">
    <location>
        <begin position="466"/>
        <end position="541"/>
    </location>
</feature>
<dbReference type="GO" id="GO:0016878">
    <property type="term" value="F:acid-thiol ligase activity"/>
    <property type="evidence" value="ECO:0007669"/>
    <property type="project" value="UniProtKB-ARBA"/>
</dbReference>
<dbReference type="InterPro" id="IPR025110">
    <property type="entry name" value="AMP-bd_C"/>
</dbReference>
<reference evidence="3" key="2">
    <citation type="submission" date="2020-09" db="EMBL/GenBank/DDBJ databases">
        <authorList>
            <person name="Sun Q."/>
            <person name="Kim S."/>
        </authorList>
    </citation>
    <scope>NUCLEOTIDE SEQUENCE</scope>
    <source>
        <strain evidence="3">KCTC 42650</strain>
    </source>
</reference>
<protein>
    <submittedName>
        <fullName evidence="3">Acyl-CoA synthetase</fullName>
    </submittedName>
</protein>
<comment type="caution">
    <text evidence="3">The sequence shown here is derived from an EMBL/GenBank/DDBJ whole genome shotgun (WGS) entry which is preliminary data.</text>
</comment>
<dbReference type="AlphaFoldDB" id="A0A8J3GYR6"/>
<sequence>MTISGIADLEQLEARGFEAVFPHSTPWDLLKHSAARAPDATAIRFLRDAGDPAADRIVSYGDLLRDSMGAARLFRGLGVVPGRSVALMAQHTPSAHVALWGGQIAGHVCPINPLLKPAHIAGLLKAAGAAVVVITGVNDEIDYWSNLVPALRAEGVTLPILACDGDADCPGADGIFEDLVAGNLAGPEIAPEGDEHALAAYYHTGGTTGAPKLVRHSRLNEAHVARSCALLHDLAPQDVVVNGFPLFHVAGAFVYGLSTLSAGGTLLIPGRLGMRNQTFMRSIWQQVERHGITIVGAVPTVLAALNGIPVNADISTLRWFLTGGSPLPTELAEATESKTGRGVRNILGMTECAGAIAVEPVHGPRTPLSCGLRMPFSEVAILGETAGDADPDKRLGADQTGIIALRGPNVSAGYSDPQRNAGTFLPGGWLVSGDIGKLDTAGRLYVTGRAKDIIIRGAHNIDPQMIEDALLAHPEVENAAAVGMPDAYAGELPVAFVTLRSGAQADGSALIAFLRERIDDPVALPKRIGVLEALPLTPVGKIFKPTLRREAILWAIAAAAEEAGIDASVVDIEVSESLDTSVEVPAATLDAMKQALTGMPLALTITGRE</sequence>
<feature type="domain" description="AMP-dependent synthetase/ligase" evidence="1">
    <location>
        <begin position="31"/>
        <end position="414"/>
    </location>
</feature>
<dbReference type="Pfam" id="PF13193">
    <property type="entry name" value="AMP-binding_C"/>
    <property type="match status" value="1"/>
</dbReference>
<reference evidence="3" key="1">
    <citation type="journal article" date="2014" name="Int. J. Syst. Evol. Microbiol.">
        <title>Complete genome sequence of Corynebacterium casei LMG S-19264T (=DSM 44701T), isolated from a smear-ripened cheese.</title>
        <authorList>
            <consortium name="US DOE Joint Genome Institute (JGI-PGF)"/>
            <person name="Walter F."/>
            <person name="Albersmeier A."/>
            <person name="Kalinowski J."/>
            <person name="Ruckert C."/>
        </authorList>
    </citation>
    <scope>NUCLEOTIDE SEQUENCE</scope>
    <source>
        <strain evidence="3">KCTC 42650</strain>
    </source>
</reference>
<dbReference type="RefSeq" id="WP_189680440.1">
    <property type="nucleotide sequence ID" value="NZ_BNCJ01000006.1"/>
</dbReference>